<comment type="caution">
    <text evidence="1">The sequence shown here is derived from an EMBL/GenBank/DDBJ whole genome shotgun (WGS) entry which is preliminary data.</text>
</comment>
<evidence type="ECO:0000313" key="2">
    <source>
        <dbReference type="Proteomes" id="UP001432322"/>
    </source>
</evidence>
<dbReference type="Proteomes" id="UP001432322">
    <property type="component" value="Unassembled WGS sequence"/>
</dbReference>
<accession>A0AAV5WKZ5</accession>
<protein>
    <submittedName>
        <fullName evidence="1">Uncharacterized protein</fullName>
    </submittedName>
</protein>
<dbReference type="EMBL" id="BTSY01000006">
    <property type="protein sequence ID" value="GMT32617.1"/>
    <property type="molecule type" value="Genomic_DNA"/>
</dbReference>
<dbReference type="AlphaFoldDB" id="A0AAV5WKZ5"/>
<sequence length="114" mass="13651">CFSSVKSCEVGGFCTSWKLRKQKKESIFPISQREISSIERAVPCCSLRMSPSIRRLPLKQMQLREGSEHTFFQIHFRSLIECVERRVVLNRVESIQIEDRHPREINDYRRLRRR</sequence>
<proteinExistence type="predicted"/>
<organism evidence="1 2">
    <name type="scientific">Pristionchus fissidentatus</name>
    <dbReference type="NCBI Taxonomy" id="1538716"/>
    <lineage>
        <taxon>Eukaryota</taxon>
        <taxon>Metazoa</taxon>
        <taxon>Ecdysozoa</taxon>
        <taxon>Nematoda</taxon>
        <taxon>Chromadorea</taxon>
        <taxon>Rhabditida</taxon>
        <taxon>Rhabditina</taxon>
        <taxon>Diplogasteromorpha</taxon>
        <taxon>Diplogasteroidea</taxon>
        <taxon>Neodiplogasteridae</taxon>
        <taxon>Pristionchus</taxon>
    </lineage>
</organism>
<name>A0AAV5WKZ5_9BILA</name>
<gene>
    <name evidence="1" type="ORF">PFISCL1PPCAC_23914</name>
</gene>
<feature type="non-terminal residue" evidence="1">
    <location>
        <position position="114"/>
    </location>
</feature>
<feature type="non-terminal residue" evidence="1">
    <location>
        <position position="1"/>
    </location>
</feature>
<reference evidence="1" key="1">
    <citation type="submission" date="2023-10" db="EMBL/GenBank/DDBJ databases">
        <title>Genome assembly of Pristionchus species.</title>
        <authorList>
            <person name="Yoshida K."/>
            <person name="Sommer R.J."/>
        </authorList>
    </citation>
    <scope>NUCLEOTIDE SEQUENCE</scope>
    <source>
        <strain evidence="1">RS5133</strain>
    </source>
</reference>
<keyword evidence="2" id="KW-1185">Reference proteome</keyword>
<evidence type="ECO:0000313" key="1">
    <source>
        <dbReference type="EMBL" id="GMT32617.1"/>
    </source>
</evidence>